<keyword evidence="2" id="KW-1185">Reference proteome</keyword>
<organism evidence="1 2">
    <name type="scientific">Umezawaea tangerina</name>
    <dbReference type="NCBI Taxonomy" id="84725"/>
    <lineage>
        <taxon>Bacteria</taxon>
        <taxon>Bacillati</taxon>
        <taxon>Actinomycetota</taxon>
        <taxon>Actinomycetes</taxon>
        <taxon>Pseudonocardiales</taxon>
        <taxon>Pseudonocardiaceae</taxon>
        <taxon>Umezawaea</taxon>
    </lineage>
</organism>
<protein>
    <submittedName>
        <fullName evidence="1">Uncharacterized protein</fullName>
    </submittedName>
</protein>
<name>A0A2T0SPN6_9PSEU</name>
<proteinExistence type="predicted"/>
<dbReference type="Proteomes" id="UP000239494">
    <property type="component" value="Unassembled WGS sequence"/>
</dbReference>
<reference evidence="1 2" key="1">
    <citation type="submission" date="2018-03" db="EMBL/GenBank/DDBJ databases">
        <title>Genomic Encyclopedia of Archaeal and Bacterial Type Strains, Phase II (KMG-II): from individual species to whole genera.</title>
        <authorList>
            <person name="Goeker M."/>
        </authorList>
    </citation>
    <scope>NUCLEOTIDE SEQUENCE [LARGE SCALE GENOMIC DNA]</scope>
    <source>
        <strain evidence="1 2">DSM 44720</strain>
    </source>
</reference>
<accession>A0A2T0SPN6</accession>
<dbReference type="RefSeq" id="WP_146175080.1">
    <property type="nucleotide sequence ID" value="NZ_PVTF01000014.1"/>
</dbReference>
<sequence>MRPVPIPDEAVWEGARRLVVGPPDDDPTGPIAAVEAVASVSASTGMPVLSVRCALEQGDLEQLAEGGCVWVSFYGGGMPPFAVDVGS</sequence>
<gene>
    <name evidence="1" type="ORF">CLV43_114292</name>
</gene>
<evidence type="ECO:0000313" key="1">
    <source>
        <dbReference type="EMBL" id="PRY35374.1"/>
    </source>
</evidence>
<evidence type="ECO:0000313" key="2">
    <source>
        <dbReference type="Proteomes" id="UP000239494"/>
    </source>
</evidence>
<dbReference type="EMBL" id="PVTF01000014">
    <property type="protein sequence ID" value="PRY35374.1"/>
    <property type="molecule type" value="Genomic_DNA"/>
</dbReference>
<dbReference type="OrthoDB" id="5196742at2"/>
<dbReference type="AlphaFoldDB" id="A0A2T0SPN6"/>
<comment type="caution">
    <text evidence="1">The sequence shown here is derived from an EMBL/GenBank/DDBJ whole genome shotgun (WGS) entry which is preliminary data.</text>
</comment>